<feature type="transmembrane region" description="Helical" evidence="1">
    <location>
        <begin position="70"/>
        <end position="88"/>
    </location>
</feature>
<reference evidence="2" key="1">
    <citation type="journal article" date="2021" name="Proc. Natl. Acad. Sci. U.S.A.">
        <title>A Catalog of Tens of Thousands of Viruses from Human Metagenomes Reveals Hidden Associations with Chronic Diseases.</title>
        <authorList>
            <person name="Tisza M.J."/>
            <person name="Buck C.B."/>
        </authorList>
    </citation>
    <scope>NUCLEOTIDE SEQUENCE</scope>
    <source>
        <strain evidence="2">Ct0O611</strain>
    </source>
</reference>
<evidence type="ECO:0000313" key="2">
    <source>
        <dbReference type="EMBL" id="DAD83799.1"/>
    </source>
</evidence>
<keyword evidence="1" id="KW-1133">Transmembrane helix</keyword>
<dbReference type="EMBL" id="BK014942">
    <property type="protein sequence ID" value="DAD83799.1"/>
    <property type="molecule type" value="Genomic_DNA"/>
</dbReference>
<keyword evidence="1" id="KW-0472">Membrane</keyword>
<sequence>MGARVGLQCFQTNELATDYVVSQIVPVLHSEGYLIAPRKQGKDWFVGSEKVVLNFPECSILEQMGYGSQIATPFVLVFVIMFCFKVVARFINSSGITDGN</sequence>
<name>A0A8S5MP06_9VIRU</name>
<keyword evidence="1" id="KW-0812">Transmembrane</keyword>
<organism evidence="2">
    <name type="scientific">Inoviridae sp. ct0O611</name>
    <dbReference type="NCBI Taxonomy" id="2826755"/>
    <lineage>
        <taxon>Viruses</taxon>
        <taxon>Monodnaviria</taxon>
        <taxon>Loebvirae</taxon>
        <taxon>Hofneiviricota</taxon>
        <taxon>Faserviricetes</taxon>
        <taxon>Tubulavirales</taxon>
        <taxon>Inoviridae</taxon>
    </lineage>
</organism>
<protein>
    <submittedName>
        <fullName evidence="2">Uncharacterized protein</fullName>
    </submittedName>
</protein>
<proteinExistence type="predicted"/>
<accession>A0A8S5MP06</accession>
<evidence type="ECO:0000256" key="1">
    <source>
        <dbReference type="SAM" id="Phobius"/>
    </source>
</evidence>